<name>A0ABS1UBV1_9PROT</name>
<comment type="caution">
    <text evidence="1">The sequence shown here is derived from an EMBL/GenBank/DDBJ whole genome shotgun (WGS) entry which is preliminary data.</text>
</comment>
<protein>
    <submittedName>
        <fullName evidence="1">Uncharacterized protein</fullName>
    </submittedName>
</protein>
<accession>A0ABS1UBV1</accession>
<keyword evidence="2" id="KW-1185">Reference proteome</keyword>
<evidence type="ECO:0000313" key="1">
    <source>
        <dbReference type="EMBL" id="MBL6082174.1"/>
    </source>
</evidence>
<dbReference type="EMBL" id="JAETWB010000050">
    <property type="protein sequence ID" value="MBL6082174.1"/>
    <property type="molecule type" value="Genomic_DNA"/>
</dbReference>
<evidence type="ECO:0000313" key="2">
    <source>
        <dbReference type="Proteomes" id="UP000660885"/>
    </source>
</evidence>
<dbReference type="Proteomes" id="UP000660885">
    <property type="component" value="Unassembled WGS sequence"/>
</dbReference>
<gene>
    <name evidence="1" type="ORF">JMJ56_29800</name>
</gene>
<sequence length="96" mass="10131">MNAFASATTCPSTNTGADWKASRKCVTCCLWIQTHVLAAPLGIGGIAPAPDGRIQAARLLQSIEARRDLLRERHSGDRDGNGAAITASAEFVEYGC</sequence>
<proteinExistence type="predicted"/>
<organism evidence="1 2">
    <name type="scientific">Belnapia arida</name>
    <dbReference type="NCBI Taxonomy" id="2804533"/>
    <lineage>
        <taxon>Bacteria</taxon>
        <taxon>Pseudomonadati</taxon>
        <taxon>Pseudomonadota</taxon>
        <taxon>Alphaproteobacteria</taxon>
        <taxon>Acetobacterales</taxon>
        <taxon>Roseomonadaceae</taxon>
        <taxon>Belnapia</taxon>
    </lineage>
</organism>
<reference evidence="1 2" key="1">
    <citation type="submission" date="2021-01" db="EMBL/GenBank/DDBJ databases">
        <title>Belnapia mucosa sp. nov. and Belnapia arida sp. nov., isolated from the Tabernas Desert (Almeria, Spain).</title>
        <authorList>
            <person name="Molina-Menor E."/>
            <person name="Vidal-Verdu A."/>
            <person name="Calonge A."/>
            <person name="Satari L."/>
            <person name="Pereto J."/>
            <person name="Porcar M."/>
        </authorList>
    </citation>
    <scope>NUCLEOTIDE SEQUENCE [LARGE SCALE GENOMIC DNA]</scope>
    <source>
        <strain evidence="1 2">T18</strain>
    </source>
</reference>